<accession>A0A9N9WCK9</accession>
<feature type="region of interest" description="Disordered" evidence="1">
    <location>
        <begin position="632"/>
        <end position="678"/>
    </location>
</feature>
<name>A0A9N9WCK9_9NEOP</name>
<reference evidence="2" key="1">
    <citation type="submission" date="2021-12" db="EMBL/GenBank/DDBJ databases">
        <authorList>
            <person name="King R."/>
        </authorList>
    </citation>
    <scope>NUCLEOTIDE SEQUENCE</scope>
</reference>
<feature type="compositionally biased region" description="Basic and acidic residues" evidence="1">
    <location>
        <begin position="179"/>
        <end position="188"/>
    </location>
</feature>
<feature type="compositionally biased region" description="Basic and acidic residues" evidence="1">
    <location>
        <begin position="44"/>
        <end position="53"/>
    </location>
</feature>
<feature type="region of interest" description="Disordered" evidence="1">
    <location>
        <begin position="276"/>
        <end position="323"/>
    </location>
</feature>
<reference evidence="2" key="2">
    <citation type="submission" date="2022-10" db="EMBL/GenBank/DDBJ databases">
        <authorList>
            <consortium name="ENA_rothamsted_submissions"/>
            <consortium name="culmorum"/>
            <person name="King R."/>
        </authorList>
    </citation>
    <scope>NUCLEOTIDE SEQUENCE</scope>
</reference>
<feature type="region of interest" description="Disordered" evidence="1">
    <location>
        <begin position="120"/>
        <end position="203"/>
    </location>
</feature>
<dbReference type="Proteomes" id="UP001153714">
    <property type="component" value="Chromosome 13"/>
</dbReference>
<dbReference type="GO" id="GO:0006360">
    <property type="term" value="P:transcription by RNA polymerase I"/>
    <property type="evidence" value="ECO:0007669"/>
    <property type="project" value="InterPro"/>
</dbReference>
<feature type="compositionally biased region" description="Basic and acidic residues" evidence="1">
    <location>
        <begin position="120"/>
        <end position="140"/>
    </location>
</feature>
<feature type="compositionally biased region" description="Polar residues" evidence="1">
    <location>
        <begin position="276"/>
        <end position="286"/>
    </location>
</feature>
<keyword evidence="3" id="KW-1185">Reference proteome</keyword>
<protein>
    <submittedName>
        <fullName evidence="2">Uncharacterized protein</fullName>
    </submittedName>
</protein>
<organism evidence="2 3">
    <name type="scientific">Diatraea saccharalis</name>
    <name type="common">sugarcane borer</name>
    <dbReference type="NCBI Taxonomy" id="40085"/>
    <lineage>
        <taxon>Eukaryota</taxon>
        <taxon>Metazoa</taxon>
        <taxon>Ecdysozoa</taxon>
        <taxon>Arthropoda</taxon>
        <taxon>Hexapoda</taxon>
        <taxon>Insecta</taxon>
        <taxon>Pterygota</taxon>
        <taxon>Neoptera</taxon>
        <taxon>Endopterygota</taxon>
        <taxon>Lepidoptera</taxon>
        <taxon>Glossata</taxon>
        <taxon>Ditrysia</taxon>
        <taxon>Pyraloidea</taxon>
        <taxon>Crambidae</taxon>
        <taxon>Crambinae</taxon>
        <taxon>Diatraea</taxon>
    </lineage>
</organism>
<evidence type="ECO:0000313" key="3">
    <source>
        <dbReference type="Proteomes" id="UP001153714"/>
    </source>
</evidence>
<evidence type="ECO:0000256" key="1">
    <source>
        <dbReference type="SAM" id="MobiDB-lite"/>
    </source>
</evidence>
<dbReference type="AlphaFoldDB" id="A0A9N9WCK9"/>
<dbReference type="EMBL" id="OU893344">
    <property type="protein sequence ID" value="CAG9785343.1"/>
    <property type="molecule type" value="Genomic_DNA"/>
</dbReference>
<dbReference type="Pfam" id="PF08208">
    <property type="entry name" value="RNA_polI_A34"/>
    <property type="match status" value="1"/>
</dbReference>
<feature type="compositionally biased region" description="Polar residues" evidence="1">
    <location>
        <begin position="8"/>
        <end position="18"/>
    </location>
</feature>
<gene>
    <name evidence="2" type="ORF">DIATSA_LOCUS3382</name>
</gene>
<feature type="compositionally biased region" description="Low complexity" evidence="1">
    <location>
        <begin position="24"/>
        <end position="37"/>
    </location>
</feature>
<feature type="compositionally biased region" description="Basic and acidic residues" evidence="1">
    <location>
        <begin position="640"/>
        <end position="663"/>
    </location>
</feature>
<sequence>MKIHMNYDSDNSSSTKSFTWAPASNSSDSGSMDSYVSLPNNQNMEKENNEDISKSSNADSIHYIENSMDSPKKLQMKPVENEDMYISKKKKKKKDKYSISDNLEDNVLNDYEFLNKKVKQEEDENNKSIDFKVKSRKFSEDDCNIPSDELHSTLNNSGIKKEKKKKNKHKILDTDVPLSDDHKIDTSPKKRKSKYKVEVKSDESNNDHFNIEDKFCAEETVVQKPHSPYKGNKHNFVDDYDFLNRKVKQEEDENNKSLVLKVKSSKFNENDLNITSNKVDSTLNNSGDKKEKKKKKRHKYLDADITLSDDQKNDSSSKKHKSKCKVEIKTDESNDENFDIEDKFCAEETVVQKPHSPNKENEYENTVNNEISNTDYKSDDELHENSFHNQSNNNDLCINRREPTNCTLEKKVNHKAISESTSITLLNKKRQSTSKIIERIRFEDETDTDLDISENSTDKESSHLKKILLKEKSFFEPVPEKSKSYQKITEDDELWLVKCPHNLGIVDFSNKELTLDSKSKIKISGETYNGTLNENIVSVTLMTPDKKGFIIKNVNINGTVTLQKRLSRPHIVEDNVMVNNQTDFIPLPETKYHHPLFGSNYKNALKLPSSITQRLQELNANESIQTAQIEKKKRKKRKYEHNIDEDKDISTDMKPQIESDISMKKAKKRKHDNDNEVTAKKAKRLKQEFDSNDVWESEKAIEENLFNF</sequence>
<evidence type="ECO:0000313" key="2">
    <source>
        <dbReference type="EMBL" id="CAG9785343.1"/>
    </source>
</evidence>
<proteinExistence type="predicted"/>
<dbReference type="OrthoDB" id="8197684at2759"/>
<dbReference type="InterPro" id="IPR013240">
    <property type="entry name" value="DNA-dir_RNA_pol1_su_RPA34"/>
</dbReference>
<feature type="region of interest" description="Disordered" evidence="1">
    <location>
        <begin position="1"/>
        <end position="97"/>
    </location>
</feature>